<gene>
    <name evidence="4" type="primary">LOC108732661</name>
</gene>
<dbReference type="InterPro" id="IPR052797">
    <property type="entry name" value="RegFact_GeneExpr_CellDeath"/>
</dbReference>
<name>A0A1W4W4L9_AGRPL</name>
<protein>
    <submittedName>
        <fullName evidence="4">Zinc finger protein 432 isoform X1</fullName>
    </submittedName>
</protein>
<dbReference type="Pfam" id="PF00096">
    <property type="entry name" value="zf-C2H2"/>
    <property type="match status" value="1"/>
</dbReference>
<evidence type="ECO:0000259" key="2">
    <source>
        <dbReference type="PROSITE" id="PS50157"/>
    </source>
</evidence>
<dbReference type="SMART" id="SM00355">
    <property type="entry name" value="ZnF_C2H2"/>
    <property type="match status" value="3"/>
</dbReference>
<dbReference type="Gene3D" id="3.30.160.60">
    <property type="entry name" value="Classic Zinc Finger"/>
    <property type="match status" value="1"/>
</dbReference>
<accession>A0A1W4W4L9</accession>
<dbReference type="PANTHER" id="PTHR33936:SF24">
    <property type="entry name" value="C2H2-TYPE DOMAIN-CONTAINING PROTEIN"/>
    <property type="match status" value="1"/>
</dbReference>
<dbReference type="PROSITE" id="PS50157">
    <property type="entry name" value="ZINC_FINGER_C2H2_2"/>
    <property type="match status" value="2"/>
</dbReference>
<dbReference type="InterPro" id="IPR013087">
    <property type="entry name" value="Znf_C2H2_type"/>
</dbReference>
<organism evidence="3 4">
    <name type="scientific">Agrilus planipennis</name>
    <name type="common">Emerald ash borer</name>
    <name type="synonym">Agrilus marcopoli</name>
    <dbReference type="NCBI Taxonomy" id="224129"/>
    <lineage>
        <taxon>Eukaryota</taxon>
        <taxon>Metazoa</taxon>
        <taxon>Ecdysozoa</taxon>
        <taxon>Arthropoda</taxon>
        <taxon>Hexapoda</taxon>
        <taxon>Insecta</taxon>
        <taxon>Pterygota</taxon>
        <taxon>Neoptera</taxon>
        <taxon>Endopterygota</taxon>
        <taxon>Coleoptera</taxon>
        <taxon>Polyphaga</taxon>
        <taxon>Elateriformia</taxon>
        <taxon>Buprestoidea</taxon>
        <taxon>Buprestidae</taxon>
        <taxon>Agrilinae</taxon>
        <taxon>Agrilus</taxon>
    </lineage>
</organism>
<dbReference type="OrthoDB" id="6779477at2759"/>
<dbReference type="InParanoid" id="A0A1W4W4L9"/>
<dbReference type="Proteomes" id="UP000192223">
    <property type="component" value="Unplaced"/>
</dbReference>
<evidence type="ECO:0000313" key="3">
    <source>
        <dbReference type="Proteomes" id="UP000192223"/>
    </source>
</evidence>
<dbReference type="RefSeq" id="XP_018319079.1">
    <property type="nucleotide sequence ID" value="XM_018463577.1"/>
</dbReference>
<sequence length="341" mass="39587">MSFKEQVVHCKYNNNYSAGTSSNTEKLAYNEEVVILYICEKCGQGFQNKASFRSHNKRKHTSSNHVCSMCKKIFTRRNYLEKHQKNCQNIKKNKLCSLCDFRASSSAEVLRHYEVKHNVIISEKTLSFNTFEEFEIWKEEFERNTKSRFIRKTGTRHTVDGVNITKYICHRDGNFQSKSRGIRHMKAIGSDKINAYCPANIIVYETEQSVKVSYRDTHIGHEFDICRLKITASERADIAQKLALKIPTKQILDEIHDSAINSELERVHLATRKDLWNIAKSYNLNNEAKQQSYKKRKQDVINKVVKVCNTIETEEQLEAVLKQVASLENIISALSKKHKTK</sequence>
<keyword evidence="3" id="KW-1185">Reference proteome</keyword>
<keyword evidence="1" id="KW-0479">Metal-binding</keyword>
<feature type="domain" description="C2H2-type" evidence="2">
    <location>
        <begin position="65"/>
        <end position="93"/>
    </location>
</feature>
<proteinExistence type="predicted"/>
<dbReference type="AlphaFoldDB" id="A0A1W4W4L9"/>
<evidence type="ECO:0000256" key="1">
    <source>
        <dbReference type="PROSITE-ProRule" id="PRU00042"/>
    </source>
</evidence>
<evidence type="ECO:0000313" key="4">
    <source>
        <dbReference type="RefSeq" id="XP_018319079.1"/>
    </source>
</evidence>
<keyword evidence="1" id="KW-0863">Zinc-finger</keyword>
<dbReference type="InterPro" id="IPR036236">
    <property type="entry name" value="Znf_C2H2_sf"/>
</dbReference>
<dbReference type="PROSITE" id="PS00028">
    <property type="entry name" value="ZINC_FINGER_C2H2_1"/>
    <property type="match status" value="1"/>
</dbReference>
<feature type="domain" description="C2H2-type" evidence="2">
    <location>
        <begin position="37"/>
        <end position="65"/>
    </location>
</feature>
<dbReference type="KEGG" id="apln:108732661"/>
<dbReference type="GeneID" id="108732661"/>
<dbReference type="SUPFAM" id="SSF57667">
    <property type="entry name" value="beta-beta-alpha zinc fingers"/>
    <property type="match status" value="1"/>
</dbReference>
<keyword evidence="1" id="KW-0862">Zinc</keyword>
<reference evidence="4" key="1">
    <citation type="submission" date="2025-08" db="UniProtKB">
        <authorList>
            <consortium name="RefSeq"/>
        </authorList>
    </citation>
    <scope>IDENTIFICATION</scope>
    <source>
        <tissue evidence="4">Entire body</tissue>
    </source>
</reference>
<dbReference type="PANTHER" id="PTHR33936">
    <property type="entry name" value="PROTEIN CBG17840"/>
    <property type="match status" value="1"/>
</dbReference>
<dbReference type="GO" id="GO:0008270">
    <property type="term" value="F:zinc ion binding"/>
    <property type="evidence" value="ECO:0007669"/>
    <property type="project" value="UniProtKB-KW"/>
</dbReference>